<gene>
    <name evidence="1" type="ORF">BJ212DRAFT_1312623</name>
</gene>
<proteinExistence type="predicted"/>
<accession>A0A9P7EQU2</accession>
<dbReference type="EMBL" id="JABBWG010000001">
    <property type="protein sequence ID" value="KAG1827483.1"/>
    <property type="molecule type" value="Genomic_DNA"/>
</dbReference>
<keyword evidence="2" id="KW-1185">Reference proteome</keyword>
<reference evidence="1" key="1">
    <citation type="journal article" date="2020" name="New Phytol.">
        <title>Comparative genomics reveals dynamic genome evolution in host specialist ectomycorrhizal fungi.</title>
        <authorList>
            <person name="Lofgren L.A."/>
            <person name="Nguyen N.H."/>
            <person name="Vilgalys R."/>
            <person name="Ruytinx J."/>
            <person name="Liao H.L."/>
            <person name="Branco S."/>
            <person name="Kuo A."/>
            <person name="LaButti K."/>
            <person name="Lipzen A."/>
            <person name="Andreopoulos W."/>
            <person name="Pangilinan J."/>
            <person name="Riley R."/>
            <person name="Hundley H."/>
            <person name="Na H."/>
            <person name="Barry K."/>
            <person name="Grigoriev I.V."/>
            <person name="Stajich J.E."/>
            <person name="Kennedy P.G."/>
        </authorList>
    </citation>
    <scope>NUCLEOTIDE SEQUENCE</scope>
    <source>
        <strain evidence="1">MN1</strain>
    </source>
</reference>
<dbReference type="RefSeq" id="XP_041200330.1">
    <property type="nucleotide sequence ID" value="XM_041334062.1"/>
</dbReference>
<evidence type="ECO:0000313" key="1">
    <source>
        <dbReference type="EMBL" id="KAG1827483.1"/>
    </source>
</evidence>
<comment type="caution">
    <text evidence="1">The sequence shown here is derived from an EMBL/GenBank/DDBJ whole genome shotgun (WGS) entry which is preliminary data.</text>
</comment>
<sequence length="104" mass="11600">MLNMFQTSAALQCSQGGSLVFHALDKQLSALSGYVGVNITACTEYLNFQDTCNSMLLAMNDCQLCSIQIMEKNGWRRVSNLHYTGGTDFESVKYFLAIRLMLDV</sequence>
<protein>
    <submittedName>
        <fullName evidence="1">Uncharacterized protein</fullName>
    </submittedName>
</protein>
<dbReference type="Proteomes" id="UP000807769">
    <property type="component" value="Unassembled WGS sequence"/>
</dbReference>
<organism evidence="1 2">
    <name type="scientific">Suillus subaureus</name>
    <dbReference type="NCBI Taxonomy" id="48587"/>
    <lineage>
        <taxon>Eukaryota</taxon>
        <taxon>Fungi</taxon>
        <taxon>Dikarya</taxon>
        <taxon>Basidiomycota</taxon>
        <taxon>Agaricomycotina</taxon>
        <taxon>Agaricomycetes</taxon>
        <taxon>Agaricomycetidae</taxon>
        <taxon>Boletales</taxon>
        <taxon>Suillineae</taxon>
        <taxon>Suillaceae</taxon>
        <taxon>Suillus</taxon>
    </lineage>
</organism>
<evidence type="ECO:0000313" key="2">
    <source>
        <dbReference type="Proteomes" id="UP000807769"/>
    </source>
</evidence>
<dbReference type="GeneID" id="64628079"/>
<name>A0A9P7EQU2_9AGAM</name>
<dbReference type="AlphaFoldDB" id="A0A9P7EQU2"/>